<evidence type="ECO:0000313" key="2">
    <source>
        <dbReference type="EMBL" id="GAA0759544.1"/>
    </source>
</evidence>
<feature type="chain" id="PRO_5047120069" description="DUF4251 domain-containing protein" evidence="1">
    <location>
        <begin position="35"/>
        <end position="192"/>
    </location>
</feature>
<dbReference type="PROSITE" id="PS51257">
    <property type="entry name" value="PROKAR_LIPOPROTEIN"/>
    <property type="match status" value="1"/>
</dbReference>
<accession>A0ABN1K9W3</accession>
<dbReference type="Gene3D" id="2.40.128.410">
    <property type="match status" value="1"/>
</dbReference>
<dbReference type="EMBL" id="BAAAGG010000005">
    <property type="protein sequence ID" value="GAA0759544.1"/>
    <property type="molecule type" value="Genomic_DNA"/>
</dbReference>
<dbReference type="RefSeq" id="WP_224454299.1">
    <property type="nucleotide sequence ID" value="NZ_BAAAGG010000005.1"/>
</dbReference>
<evidence type="ECO:0008006" key="4">
    <source>
        <dbReference type="Google" id="ProtNLM"/>
    </source>
</evidence>
<dbReference type="InterPro" id="IPR025347">
    <property type="entry name" value="DUF4251"/>
</dbReference>
<protein>
    <recommendedName>
        <fullName evidence="4">DUF4251 domain-containing protein</fullName>
    </recommendedName>
</protein>
<organism evidence="2 3">
    <name type="scientific">Psychroflexus lacisalsi</name>
    <dbReference type="NCBI Taxonomy" id="503928"/>
    <lineage>
        <taxon>Bacteria</taxon>
        <taxon>Pseudomonadati</taxon>
        <taxon>Bacteroidota</taxon>
        <taxon>Flavobacteriia</taxon>
        <taxon>Flavobacteriales</taxon>
        <taxon>Flavobacteriaceae</taxon>
        <taxon>Psychroflexus</taxon>
    </lineage>
</organism>
<evidence type="ECO:0000256" key="1">
    <source>
        <dbReference type="SAM" id="SignalP"/>
    </source>
</evidence>
<keyword evidence="3" id="KW-1185">Reference proteome</keyword>
<feature type="signal peptide" evidence="1">
    <location>
        <begin position="1"/>
        <end position="34"/>
    </location>
</feature>
<keyword evidence="1" id="KW-0732">Signal</keyword>
<dbReference type="Pfam" id="PF14059">
    <property type="entry name" value="DUF4251"/>
    <property type="match status" value="1"/>
</dbReference>
<reference evidence="2 3" key="1">
    <citation type="journal article" date="2019" name="Int. J. Syst. Evol. Microbiol.">
        <title>The Global Catalogue of Microorganisms (GCM) 10K type strain sequencing project: providing services to taxonomists for standard genome sequencing and annotation.</title>
        <authorList>
            <consortium name="The Broad Institute Genomics Platform"/>
            <consortium name="The Broad Institute Genome Sequencing Center for Infectious Disease"/>
            <person name="Wu L."/>
            <person name="Ma J."/>
        </authorList>
    </citation>
    <scope>NUCLEOTIDE SEQUENCE [LARGE SCALE GENOMIC DNA]</scope>
    <source>
        <strain evidence="2 3">JCM 16231</strain>
    </source>
</reference>
<name>A0ABN1K9W3_9FLAO</name>
<comment type="caution">
    <text evidence="2">The sequence shown here is derived from an EMBL/GenBank/DDBJ whole genome shotgun (WGS) entry which is preliminary data.</text>
</comment>
<evidence type="ECO:0000313" key="3">
    <source>
        <dbReference type="Proteomes" id="UP001500185"/>
    </source>
</evidence>
<dbReference type="Proteomes" id="UP001500185">
    <property type="component" value="Unassembled WGS sequence"/>
</dbReference>
<sequence length="192" mass="21590">MEVKLSKPIKMRCLVILLLSFVVVSCGTSREATAEENERLEQLLQDKYFEFDLQFARPLPTNSLTQLANAGLFRPGDNASQINLQGSSAVFKFEGDTVTADLPFFGERQFGGGFNTDTGIKFEGIPKDLKITKDEKRNNYQVNFNIKEGSESYQVNLTIYPSLKGTININSSQRFPMRYDGSVNVLEVPKKE</sequence>
<gene>
    <name evidence="2" type="ORF">GCM10009433_17820</name>
</gene>
<proteinExistence type="predicted"/>